<sequence length="481" mass="51600">MGLHVQKAQLSVIKLSDYGAIGDGSANDTTAFTNLEEEHKGKIINLGFKTYLVDKGFSGNFYVNGSFKVGDNTFAAPYTLPYANNSNIFMGENSGVNTDKYPVYMASAGGYSNIGIGRNALKSNTEGWRNVAIGDGALINNTLGHYNIAVGDEALRDNVGSRNGDSTDNGSRNTAVGSNTMCYNTTGYCNTAMGRNALHTNFTGFHNTAIGAAALSGNAPYVNGVVVPDDPKHGNYNTAVGSEALFRGNSDHNTAVGRSAAWNTKNGARNVAIGSEALYYNEANVTYDDKTTAGAGNTAIGTAAMKYMQDGSQATLVNNSSAIGFGARVSGDNQVQLGGSGTTTYSYGAVQSRSDQRDKTDIKDTELGLDFLLKVRPVDFRWDYRDDYQEIDEEGNLITHDKDGSRSGKRFHHGVIAQEIQKVIQETGKDFGGLQDHKVNGGTDVLSVGYEEFIAPIIKSIQELHEKIDTLNNRLSQLENK</sequence>
<dbReference type="GO" id="GO:0098015">
    <property type="term" value="C:virus tail"/>
    <property type="evidence" value="ECO:0007669"/>
    <property type="project" value="UniProtKB-KW"/>
</dbReference>
<evidence type="ECO:0000259" key="3">
    <source>
        <dbReference type="PROSITE" id="PS51688"/>
    </source>
</evidence>
<dbReference type="EMBL" id="PP819608">
    <property type="protein sequence ID" value="XCD09607.1"/>
    <property type="molecule type" value="Genomic_DNA"/>
</dbReference>
<keyword evidence="2" id="KW-1227">Viral tail protein</keyword>
<evidence type="ECO:0000256" key="1">
    <source>
        <dbReference type="ARBA" id="ARBA00004328"/>
    </source>
</evidence>
<dbReference type="Gene3D" id="1.10.10.10">
    <property type="entry name" value="Winged helix-like DNA-binding domain superfamily/Winged helix DNA-binding domain"/>
    <property type="match status" value="1"/>
</dbReference>
<dbReference type="Gene3D" id="2.150.10.10">
    <property type="entry name" value="Serralysin-like metalloprotease, C-terminal"/>
    <property type="match status" value="1"/>
</dbReference>
<accession>A0AAU8BCR9</accession>
<dbReference type="InterPro" id="IPR036388">
    <property type="entry name" value="WH-like_DNA-bd_sf"/>
</dbReference>
<dbReference type="SUPFAM" id="SSF101967">
    <property type="entry name" value="Adhesin YadA, collagen-binding domain"/>
    <property type="match status" value="1"/>
</dbReference>
<gene>
    <name evidence="4" type="ORF">Adastra061</name>
</gene>
<name>A0AAU8BCR9_9CAUD</name>
<protein>
    <recommendedName>
        <fullName evidence="3">Peptidase S74 domain-containing protein</fullName>
    </recommendedName>
</protein>
<feature type="domain" description="Peptidase S74" evidence="3">
    <location>
        <begin position="354"/>
        <end position="475"/>
    </location>
</feature>
<proteinExistence type="predicted"/>
<dbReference type="InterPro" id="IPR030392">
    <property type="entry name" value="S74_ICA"/>
</dbReference>
<organism evidence="4">
    <name type="scientific">Bacillus phage Adastra</name>
    <dbReference type="NCBI Taxonomy" id="3143958"/>
    <lineage>
        <taxon>Viruses</taxon>
        <taxon>Duplodnaviria</taxon>
        <taxon>Heunggongvirae</taxon>
        <taxon>Uroviricota</taxon>
        <taxon>Caudoviricetes</taxon>
        <taxon>Herelleviridae</taxon>
        <taxon>Spounavirinae</taxon>
        <taxon>Okubovirus</taxon>
    </lineage>
</organism>
<reference evidence="4" key="1">
    <citation type="submission" date="2024-05" db="EMBL/GenBank/DDBJ databases">
        <authorList>
            <person name="Herbig A.F."/>
            <person name="Pendergrass E.L."/>
        </authorList>
    </citation>
    <scope>NUCLEOTIDE SEQUENCE</scope>
</reference>
<dbReference type="Pfam" id="PF13884">
    <property type="entry name" value="Peptidase_S74"/>
    <property type="match status" value="1"/>
</dbReference>
<keyword evidence="2" id="KW-0946">Virion</keyword>
<evidence type="ECO:0000256" key="2">
    <source>
        <dbReference type="ARBA" id="ARBA00022732"/>
    </source>
</evidence>
<dbReference type="PROSITE" id="PS51688">
    <property type="entry name" value="ICA"/>
    <property type="match status" value="1"/>
</dbReference>
<dbReference type="InterPro" id="IPR011049">
    <property type="entry name" value="Serralysin-like_metalloprot_C"/>
</dbReference>
<evidence type="ECO:0000313" key="4">
    <source>
        <dbReference type="EMBL" id="XCD09607.1"/>
    </source>
</evidence>
<comment type="subcellular location">
    <subcellularLocation>
        <location evidence="1">Virion</location>
    </subcellularLocation>
</comment>